<dbReference type="EMBL" id="JBFAEG010000059">
    <property type="protein sequence ID" value="MEU5713764.1"/>
    <property type="molecule type" value="Genomic_DNA"/>
</dbReference>
<comment type="caution">
    <text evidence="1">The sequence shown here is derived from an EMBL/GenBank/DDBJ whole genome shotgun (WGS) entry which is preliminary data.</text>
</comment>
<evidence type="ECO:0000313" key="1">
    <source>
        <dbReference type="EMBL" id="MEU5713764.1"/>
    </source>
</evidence>
<proteinExistence type="predicted"/>
<sequence length="70" mass="7621">MAAYLSQHCDSPEPLDRLLARAALSHKPDPDGLLDVERFLVRARTSPAPASAPCYTPYLAVQRSAECGRP</sequence>
<protein>
    <submittedName>
        <fullName evidence="1">Uncharacterized protein</fullName>
    </submittedName>
</protein>
<evidence type="ECO:0000313" key="2">
    <source>
        <dbReference type="Proteomes" id="UP001551011"/>
    </source>
</evidence>
<name>A0ABV3AP80_9ACTN</name>
<dbReference type="RefSeq" id="WP_030658898.1">
    <property type="nucleotide sequence ID" value="NZ_JBEXDP010000081.1"/>
</dbReference>
<organism evidence="1 2">
    <name type="scientific">Streptomyces flaveolus</name>
    <dbReference type="NCBI Taxonomy" id="67297"/>
    <lineage>
        <taxon>Bacteria</taxon>
        <taxon>Bacillati</taxon>
        <taxon>Actinomycetota</taxon>
        <taxon>Actinomycetes</taxon>
        <taxon>Kitasatosporales</taxon>
        <taxon>Streptomycetaceae</taxon>
        <taxon>Streptomyces</taxon>
    </lineage>
</organism>
<keyword evidence="2" id="KW-1185">Reference proteome</keyword>
<accession>A0ABV3AP80</accession>
<gene>
    <name evidence="1" type="ORF">AB0H04_44395</name>
</gene>
<dbReference type="Proteomes" id="UP001551011">
    <property type="component" value="Unassembled WGS sequence"/>
</dbReference>
<reference evidence="1 2" key="1">
    <citation type="submission" date="2024-06" db="EMBL/GenBank/DDBJ databases">
        <title>The Natural Products Discovery Center: Release of the First 8490 Sequenced Strains for Exploring Actinobacteria Biosynthetic Diversity.</title>
        <authorList>
            <person name="Kalkreuter E."/>
            <person name="Kautsar S.A."/>
            <person name="Yang D."/>
            <person name="Bader C.D."/>
            <person name="Teijaro C.N."/>
            <person name="Fluegel L."/>
            <person name="Davis C.M."/>
            <person name="Simpson J.R."/>
            <person name="Lauterbach L."/>
            <person name="Steele A.D."/>
            <person name="Gui C."/>
            <person name="Meng S."/>
            <person name="Li G."/>
            <person name="Viehrig K."/>
            <person name="Ye F."/>
            <person name="Su P."/>
            <person name="Kiefer A.F."/>
            <person name="Nichols A."/>
            <person name="Cepeda A.J."/>
            <person name="Yan W."/>
            <person name="Fan B."/>
            <person name="Jiang Y."/>
            <person name="Adhikari A."/>
            <person name="Zheng C.-J."/>
            <person name="Schuster L."/>
            <person name="Cowan T.M."/>
            <person name="Smanski M.J."/>
            <person name="Chevrette M.G."/>
            <person name="De Carvalho L.P.S."/>
            <person name="Shen B."/>
        </authorList>
    </citation>
    <scope>NUCLEOTIDE SEQUENCE [LARGE SCALE GENOMIC DNA]</scope>
    <source>
        <strain evidence="1 2">NPDC020594</strain>
    </source>
</reference>